<reference evidence="6 7" key="1">
    <citation type="submission" date="2018-05" db="EMBL/GenBank/DDBJ databases">
        <title>Paenibacillus flagellatus sp. nov., isolated from selenium mineral soil.</title>
        <authorList>
            <person name="Dai X."/>
        </authorList>
    </citation>
    <scope>NUCLEOTIDE SEQUENCE [LARGE SCALE GENOMIC DNA]</scope>
    <source>
        <strain evidence="6 7">DXL2</strain>
    </source>
</reference>
<keyword evidence="2" id="KW-0238">DNA-binding</keyword>
<evidence type="ECO:0000256" key="3">
    <source>
        <dbReference type="ARBA" id="ARBA00023163"/>
    </source>
</evidence>
<dbReference type="SUPFAM" id="SSF46689">
    <property type="entry name" value="Homeodomain-like"/>
    <property type="match status" value="1"/>
</dbReference>
<dbReference type="EMBL" id="QJVJ01000002">
    <property type="protein sequence ID" value="PYI56470.1"/>
    <property type="molecule type" value="Genomic_DNA"/>
</dbReference>
<dbReference type="GO" id="GO:0003700">
    <property type="term" value="F:DNA-binding transcription factor activity"/>
    <property type="evidence" value="ECO:0007669"/>
    <property type="project" value="InterPro"/>
</dbReference>
<dbReference type="InterPro" id="IPR018062">
    <property type="entry name" value="HTH_AraC-typ_CS"/>
</dbReference>
<feature type="domain" description="HTH araC/xylS-type" evidence="5">
    <location>
        <begin position="641"/>
        <end position="740"/>
    </location>
</feature>
<dbReference type="OrthoDB" id="2486299at2"/>
<feature type="transmembrane region" description="Helical" evidence="4">
    <location>
        <begin position="278"/>
        <end position="299"/>
    </location>
</feature>
<dbReference type="GO" id="GO:0043565">
    <property type="term" value="F:sequence-specific DNA binding"/>
    <property type="evidence" value="ECO:0007669"/>
    <property type="project" value="InterPro"/>
</dbReference>
<name>A0A2V5KMN8_9BACL</name>
<dbReference type="PANTHER" id="PTHR43280">
    <property type="entry name" value="ARAC-FAMILY TRANSCRIPTIONAL REGULATOR"/>
    <property type="match status" value="1"/>
</dbReference>
<keyword evidence="7" id="KW-1185">Reference proteome</keyword>
<keyword evidence="4" id="KW-0812">Transmembrane</keyword>
<dbReference type="RefSeq" id="WP_110838997.1">
    <property type="nucleotide sequence ID" value="NZ_QJVJ01000002.1"/>
</dbReference>
<organism evidence="6 7">
    <name type="scientific">Paenibacillus flagellatus</name>
    <dbReference type="NCBI Taxonomy" id="2211139"/>
    <lineage>
        <taxon>Bacteria</taxon>
        <taxon>Bacillati</taxon>
        <taxon>Bacillota</taxon>
        <taxon>Bacilli</taxon>
        <taxon>Bacillales</taxon>
        <taxon>Paenibacillaceae</taxon>
        <taxon>Paenibacillus</taxon>
    </lineage>
</organism>
<dbReference type="PROSITE" id="PS00041">
    <property type="entry name" value="HTH_ARAC_FAMILY_1"/>
    <property type="match status" value="1"/>
</dbReference>
<dbReference type="Gene3D" id="1.10.10.60">
    <property type="entry name" value="Homeodomain-like"/>
    <property type="match status" value="2"/>
</dbReference>
<keyword evidence="3" id="KW-0804">Transcription</keyword>
<evidence type="ECO:0000259" key="5">
    <source>
        <dbReference type="PROSITE" id="PS01124"/>
    </source>
</evidence>
<dbReference type="Pfam" id="PF12833">
    <property type="entry name" value="HTH_18"/>
    <property type="match status" value="1"/>
</dbReference>
<dbReference type="AlphaFoldDB" id="A0A2V5KMN8"/>
<gene>
    <name evidence="6" type="ORF">DLM86_05715</name>
</gene>
<evidence type="ECO:0000256" key="2">
    <source>
        <dbReference type="ARBA" id="ARBA00023125"/>
    </source>
</evidence>
<sequence>MLATRFGGGLFRKTFWSYTAILIIPILIFSASNTVKTVAEAQNVMRQRHEEDARKIAEGADNKLKELKRLGEVFGDEAWVKKLMLDANVYDAEFDLLKLLDIRKDLQNAAAGSGILSFGAVYYPSKEKVVSPWGVYDAGYFFSSVAALDRGTRRSLDGAAANYQIFKLLPQTSIRLWGEERNVVPVLQSLEVVNNPRAVLLLFIDSSYMTSFIRQYVGGSGPSAVSVTEGGAPVVSYDSALPGASGKADTFTLPSQVSEWAYVVSYPNERLIVLSGMYASLLAAIASVVVGTLSAYAFARITYRPLGVLLHKLAHAAKVDASAKSDGSLSEIRLIESSIDRLLSENESLRHALDDYKSAARSSMLLRLLRGYFHDERQADRLKELGLRYTDGMHYCTMLLDFQAVCDCSDADRLRAIEVVAFMAAEHATSRHRLDYQLFEVTNAEKALLLSSRQPFDGEETIRTVAEHMTEHIRQASGVRPDIVWGTIERGLLGISKSYYAAAEKLHYKQFAKGQVQDGQEPTPAAVDYYYPTGWEVQLINNLKIGNLDTWVQIVDEVRAENEKRQLSEASVVKLIATLMETTLRVLNELNIDAELYARQFAGKYRERDVEAMWGYVYEVGTLICERIRYANTSTAMELGGELLQYVNRHYTSADMSLKKLAEQFRMSVSNVSKTFKEVTGINFYDYLCRLRMERAKELLRESKGEVSRVARLVGYENAYSFRRAFVRYEGIKPDEYAQLSV</sequence>
<keyword evidence="4" id="KW-1133">Transmembrane helix</keyword>
<evidence type="ECO:0000256" key="4">
    <source>
        <dbReference type="SAM" id="Phobius"/>
    </source>
</evidence>
<protein>
    <submittedName>
        <fullName evidence="6">AraC family transcriptional regulator</fullName>
    </submittedName>
</protein>
<dbReference type="SMART" id="SM00342">
    <property type="entry name" value="HTH_ARAC"/>
    <property type="match status" value="1"/>
</dbReference>
<evidence type="ECO:0000313" key="7">
    <source>
        <dbReference type="Proteomes" id="UP000247476"/>
    </source>
</evidence>
<dbReference type="PROSITE" id="PS01124">
    <property type="entry name" value="HTH_ARAC_FAMILY_2"/>
    <property type="match status" value="1"/>
</dbReference>
<comment type="caution">
    <text evidence="6">The sequence shown here is derived from an EMBL/GenBank/DDBJ whole genome shotgun (WGS) entry which is preliminary data.</text>
</comment>
<dbReference type="InterPro" id="IPR009057">
    <property type="entry name" value="Homeodomain-like_sf"/>
</dbReference>
<dbReference type="PANTHER" id="PTHR43280:SF28">
    <property type="entry name" value="HTH-TYPE TRANSCRIPTIONAL ACTIVATOR RHAS"/>
    <property type="match status" value="1"/>
</dbReference>
<dbReference type="Proteomes" id="UP000247476">
    <property type="component" value="Unassembled WGS sequence"/>
</dbReference>
<keyword evidence="1" id="KW-0805">Transcription regulation</keyword>
<proteinExistence type="predicted"/>
<keyword evidence="4" id="KW-0472">Membrane</keyword>
<accession>A0A2V5KMN8</accession>
<evidence type="ECO:0000256" key="1">
    <source>
        <dbReference type="ARBA" id="ARBA00023015"/>
    </source>
</evidence>
<evidence type="ECO:0000313" key="6">
    <source>
        <dbReference type="EMBL" id="PYI56470.1"/>
    </source>
</evidence>
<dbReference type="InterPro" id="IPR018060">
    <property type="entry name" value="HTH_AraC"/>
</dbReference>
<feature type="transmembrane region" description="Helical" evidence="4">
    <location>
        <begin position="15"/>
        <end position="39"/>
    </location>
</feature>